<feature type="non-terminal residue" evidence="1">
    <location>
        <position position="51"/>
    </location>
</feature>
<dbReference type="EMBL" id="CM007383">
    <property type="protein sequence ID" value="ONK74674.1"/>
    <property type="molecule type" value="Genomic_DNA"/>
</dbReference>
<feature type="non-terminal residue" evidence="1">
    <location>
        <position position="1"/>
    </location>
</feature>
<accession>A0A5P1F994</accession>
<evidence type="ECO:0000313" key="2">
    <source>
        <dbReference type="Proteomes" id="UP000243459"/>
    </source>
</evidence>
<evidence type="ECO:0000313" key="1">
    <source>
        <dbReference type="EMBL" id="ONK74674.1"/>
    </source>
</evidence>
<name>A0A5P1F994_ASPOF</name>
<sequence length="51" mass="5876">TSFTCGVRKYAEDLGRVLPQLRIISSTSFTRRVRKYAEDLGRVMSQLRIIS</sequence>
<reference evidence="2" key="1">
    <citation type="journal article" date="2017" name="Nat. Commun.">
        <title>The asparagus genome sheds light on the origin and evolution of a young Y chromosome.</title>
        <authorList>
            <person name="Harkess A."/>
            <person name="Zhou J."/>
            <person name="Xu C."/>
            <person name="Bowers J.E."/>
            <person name="Van der Hulst R."/>
            <person name="Ayyampalayam S."/>
            <person name="Mercati F."/>
            <person name="Riccardi P."/>
            <person name="McKain M.R."/>
            <person name="Kakrana A."/>
            <person name="Tang H."/>
            <person name="Ray J."/>
            <person name="Groenendijk J."/>
            <person name="Arikit S."/>
            <person name="Mathioni S.M."/>
            <person name="Nakano M."/>
            <person name="Shan H."/>
            <person name="Telgmann-Rauber A."/>
            <person name="Kanno A."/>
            <person name="Yue Z."/>
            <person name="Chen H."/>
            <person name="Li W."/>
            <person name="Chen Y."/>
            <person name="Xu X."/>
            <person name="Zhang Y."/>
            <person name="Luo S."/>
            <person name="Chen H."/>
            <person name="Gao J."/>
            <person name="Mao Z."/>
            <person name="Pires J.C."/>
            <person name="Luo M."/>
            <person name="Kudrna D."/>
            <person name="Wing R.A."/>
            <person name="Meyers B.C."/>
            <person name="Yi K."/>
            <person name="Kong H."/>
            <person name="Lavrijsen P."/>
            <person name="Sunseri F."/>
            <person name="Falavigna A."/>
            <person name="Ye Y."/>
            <person name="Leebens-Mack J.H."/>
            <person name="Chen G."/>
        </authorList>
    </citation>
    <scope>NUCLEOTIDE SEQUENCE [LARGE SCALE GENOMIC DNA]</scope>
    <source>
        <strain evidence="2">cv. DH0086</strain>
    </source>
</reference>
<gene>
    <name evidence="1" type="ORF">A4U43_C03F8980</name>
</gene>
<organism evidence="1 2">
    <name type="scientific">Asparagus officinalis</name>
    <name type="common">Garden asparagus</name>
    <dbReference type="NCBI Taxonomy" id="4686"/>
    <lineage>
        <taxon>Eukaryota</taxon>
        <taxon>Viridiplantae</taxon>
        <taxon>Streptophyta</taxon>
        <taxon>Embryophyta</taxon>
        <taxon>Tracheophyta</taxon>
        <taxon>Spermatophyta</taxon>
        <taxon>Magnoliopsida</taxon>
        <taxon>Liliopsida</taxon>
        <taxon>Asparagales</taxon>
        <taxon>Asparagaceae</taxon>
        <taxon>Asparagoideae</taxon>
        <taxon>Asparagus</taxon>
    </lineage>
</organism>
<protein>
    <submittedName>
        <fullName evidence="1">Uncharacterized protein</fullName>
    </submittedName>
</protein>
<proteinExistence type="predicted"/>
<dbReference type="Proteomes" id="UP000243459">
    <property type="component" value="Chromosome 3"/>
</dbReference>
<keyword evidence="2" id="KW-1185">Reference proteome</keyword>
<dbReference type="Gramene" id="ONK74674">
    <property type="protein sequence ID" value="ONK74674"/>
    <property type="gene ID" value="A4U43_C03F8980"/>
</dbReference>
<dbReference type="AlphaFoldDB" id="A0A5P1F994"/>